<evidence type="ECO:0000313" key="7">
    <source>
        <dbReference type="EMBL" id="ADE14836.1"/>
    </source>
</evidence>
<dbReference type="eggNOG" id="COG0530">
    <property type="taxonomic scope" value="Bacteria"/>
</dbReference>
<feature type="transmembrane region" description="Helical" evidence="5">
    <location>
        <begin position="332"/>
        <end position="349"/>
    </location>
</feature>
<protein>
    <submittedName>
        <fullName evidence="7">Na+/Ca+ antiporter, CaCA family</fullName>
    </submittedName>
</protein>
<dbReference type="KEGG" id="nhl:Nhal_1709"/>
<dbReference type="Gene3D" id="1.20.1420.30">
    <property type="entry name" value="NCX, central ion-binding region"/>
    <property type="match status" value="1"/>
</dbReference>
<feature type="transmembrane region" description="Helical" evidence="5">
    <location>
        <begin position="104"/>
        <end position="125"/>
    </location>
</feature>
<feature type="transmembrane region" description="Helical" evidence="5">
    <location>
        <begin position="302"/>
        <end position="320"/>
    </location>
</feature>
<feature type="transmembrane region" description="Helical" evidence="5">
    <location>
        <begin position="131"/>
        <end position="148"/>
    </location>
</feature>
<dbReference type="Proteomes" id="UP000001844">
    <property type="component" value="Chromosome"/>
</dbReference>
<feature type="transmembrane region" description="Helical" evidence="5">
    <location>
        <begin position="69"/>
        <end position="92"/>
    </location>
</feature>
<dbReference type="GO" id="GO:0008273">
    <property type="term" value="F:calcium, potassium:sodium antiporter activity"/>
    <property type="evidence" value="ECO:0007669"/>
    <property type="project" value="TreeGrafter"/>
</dbReference>
<feature type="transmembrane region" description="Helical" evidence="5">
    <location>
        <begin position="237"/>
        <end position="256"/>
    </location>
</feature>
<keyword evidence="3 5" id="KW-1133">Transmembrane helix</keyword>
<dbReference type="NCBIfam" id="TIGR00367">
    <property type="entry name" value="calcium/sodium antiporter"/>
    <property type="match status" value="1"/>
</dbReference>
<keyword evidence="8" id="KW-1185">Reference proteome</keyword>
<organism evidence="7 8">
    <name type="scientific">Nitrosococcus halophilus (strain Nc4)</name>
    <dbReference type="NCBI Taxonomy" id="472759"/>
    <lineage>
        <taxon>Bacteria</taxon>
        <taxon>Pseudomonadati</taxon>
        <taxon>Pseudomonadota</taxon>
        <taxon>Gammaproteobacteria</taxon>
        <taxon>Chromatiales</taxon>
        <taxon>Chromatiaceae</taxon>
        <taxon>Nitrosococcus</taxon>
    </lineage>
</organism>
<feature type="transmembrane region" description="Helical" evidence="5">
    <location>
        <begin position="169"/>
        <end position="192"/>
    </location>
</feature>
<proteinExistence type="predicted"/>
<evidence type="ECO:0000259" key="6">
    <source>
        <dbReference type="Pfam" id="PF01699"/>
    </source>
</evidence>
<dbReference type="Pfam" id="PF01699">
    <property type="entry name" value="Na_Ca_ex"/>
    <property type="match status" value="2"/>
</dbReference>
<evidence type="ECO:0000256" key="3">
    <source>
        <dbReference type="ARBA" id="ARBA00022989"/>
    </source>
</evidence>
<evidence type="ECO:0000313" key="8">
    <source>
        <dbReference type="Proteomes" id="UP000001844"/>
    </source>
</evidence>
<reference evidence="8" key="1">
    <citation type="submission" date="2010-04" db="EMBL/GenBank/DDBJ databases">
        <title>Complete genome sequence of Nitrosococcus halophilus Nc4, a salt-adapted, aerobic obligate ammonia-oxidizing sulfur purple bacterium.</title>
        <authorList>
            <consortium name="US DOE Joint Genome Institute"/>
            <person name="Campbell M.A."/>
            <person name="Malfatti S.A."/>
            <person name="Chain P.S.G."/>
            <person name="Heidelberg J.F."/>
            <person name="Ward B.B."/>
            <person name="Klotz M.G."/>
        </authorList>
    </citation>
    <scope>NUCLEOTIDE SEQUENCE [LARGE SCALE GENOMIC DNA]</scope>
    <source>
        <strain evidence="8">Nc4</strain>
    </source>
</reference>
<dbReference type="InterPro" id="IPR004837">
    <property type="entry name" value="NaCa_Exmemb"/>
</dbReference>
<evidence type="ECO:0000256" key="4">
    <source>
        <dbReference type="ARBA" id="ARBA00023136"/>
    </source>
</evidence>
<dbReference type="OrthoDB" id="9794225at2"/>
<dbReference type="STRING" id="472759.Nhal_1709"/>
<dbReference type="PANTHER" id="PTHR10846:SF8">
    <property type="entry name" value="INNER MEMBRANE PROTEIN YRBG"/>
    <property type="match status" value="1"/>
</dbReference>
<name>D5C2H7_NITHN</name>
<keyword evidence="4 5" id="KW-0472">Membrane</keyword>
<dbReference type="EMBL" id="CP001798">
    <property type="protein sequence ID" value="ADE14836.1"/>
    <property type="molecule type" value="Genomic_DNA"/>
</dbReference>
<evidence type="ECO:0000256" key="2">
    <source>
        <dbReference type="ARBA" id="ARBA00022692"/>
    </source>
</evidence>
<dbReference type="GO" id="GO:0006874">
    <property type="term" value="P:intracellular calcium ion homeostasis"/>
    <property type="evidence" value="ECO:0007669"/>
    <property type="project" value="TreeGrafter"/>
</dbReference>
<keyword evidence="2 5" id="KW-0812">Transmembrane</keyword>
<sequence>MSSITVLLLVLGFILLMEGAEWLVRGAARLGANSGISPLAIGLTVVALGTSAPELAVNLQSALGGHPDIAVGNVIGSNILNVLFILGISALITPLSVSAPLIRLDVALMLATSSLVYLLALDGQFSRLDGGLLFIGMIIYLVFSTIKCRRENMEVPHEYTEEYGLQKKGILKSLGLILLGLLLLALGARWLVAGAVEMARFFGVSELIVGLTLIAIGTSLPEAAASVVASLRGERDIAVGNVVGSNLFNLLAVLGLTSLATPAGIPISPAALNFDIPVMLAASIACLPILFTSHLIARWEGILFLGYYLAYTAYLLLYPLQHHDLETYNSTMLGFVIPLTAITLLVLVIRARRKP</sequence>
<dbReference type="PANTHER" id="PTHR10846">
    <property type="entry name" value="SODIUM/POTASSIUM/CALCIUM EXCHANGER"/>
    <property type="match status" value="1"/>
</dbReference>
<dbReference type="RefSeq" id="WP_013032723.1">
    <property type="nucleotide sequence ID" value="NC_013960.1"/>
</dbReference>
<feature type="transmembrane region" description="Helical" evidence="5">
    <location>
        <begin position="276"/>
        <end position="295"/>
    </location>
</feature>
<evidence type="ECO:0000256" key="1">
    <source>
        <dbReference type="ARBA" id="ARBA00004141"/>
    </source>
</evidence>
<gene>
    <name evidence="7" type="ordered locus">Nhal_1709</name>
</gene>
<dbReference type="AlphaFoldDB" id="D5C2H7"/>
<feature type="domain" description="Sodium/calcium exchanger membrane region" evidence="6">
    <location>
        <begin position="6"/>
        <end position="145"/>
    </location>
</feature>
<dbReference type="HOGENOM" id="CLU_007948_0_3_6"/>
<dbReference type="GO" id="GO:0005262">
    <property type="term" value="F:calcium channel activity"/>
    <property type="evidence" value="ECO:0007669"/>
    <property type="project" value="TreeGrafter"/>
</dbReference>
<accession>D5C2H7</accession>
<dbReference type="GO" id="GO:0005886">
    <property type="term" value="C:plasma membrane"/>
    <property type="evidence" value="ECO:0007669"/>
    <property type="project" value="TreeGrafter"/>
</dbReference>
<dbReference type="InterPro" id="IPR044880">
    <property type="entry name" value="NCX_ion-bd_dom_sf"/>
</dbReference>
<comment type="subcellular location">
    <subcellularLocation>
        <location evidence="1">Membrane</location>
        <topology evidence="1">Multi-pass membrane protein</topology>
    </subcellularLocation>
</comment>
<evidence type="ECO:0000256" key="5">
    <source>
        <dbReference type="SAM" id="Phobius"/>
    </source>
</evidence>
<feature type="domain" description="Sodium/calcium exchanger membrane region" evidence="6">
    <location>
        <begin position="173"/>
        <end position="316"/>
    </location>
</feature>
<dbReference type="InterPro" id="IPR004481">
    <property type="entry name" value="K/Na/Ca-exchanger"/>
</dbReference>